<sequence length="139" mass="15323">MKFSTPEAAESAFYAAFEARSIDAMMVVWASDDSIACIHPLTAPLNGRTAVAAGWRSMFEAAGHFQIQVEVAHEILESNQVIRVVREYLQIGQETEPRPPILATNVFRKENDGWHLVLHHASPLQVGTAPARTPPAILH</sequence>
<comment type="caution">
    <text evidence="2">The sequence shown here is derived from an EMBL/GenBank/DDBJ whole genome shotgun (WGS) entry which is preliminary data.</text>
</comment>
<reference evidence="2 3" key="1">
    <citation type="submission" date="2019-09" db="EMBL/GenBank/DDBJ databases">
        <title>H2 Metabolism Revealed by Metagenomic Analysis in Subglacial Sediment of East Antarctica.</title>
        <authorList>
            <person name="Yang Z."/>
            <person name="Zhang Y."/>
            <person name="Lv Y."/>
            <person name="Yan W."/>
            <person name="Xiao X."/>
            <person name="Sun B."/>
            <person name="Ma H."/>
        </authorList>
    </citation>
    <scope>NUCLEOTIDE SEQUENCE [LARGE SCALE GENOMIC DNA]</scope>
    <source>
        <strain evidence="2">Bin2_2</strain>
    </source>
</reference>
<gene>
    <name evidence="2" type="ORF">GZ085_08055</name>
</gene>
<accession>A0A7C9KB88</accession>
<evidence type="ECO:0000313" key="2">
    <source>
        <dbReference type="EMBL" id="NDP48332.1"/>
    </source>
</evidence>
<dbReference type="PANTHER" id="PTHR34957:SF1">
    <property type="entry name" value="NUCLEAR TRANSPORT FACTOR 2 (NTF2) FAMILY PROTEIN"/>
    <property type="match status" value="1"/>
</dbReference>
<dbReference type="Pfam" id="PF13474">
    <property type="entry name" value="SnoaL_3"/>
    <property type="match status" value="1"/>
</dbReference>
<dbReference type="EMBL" id="JAAFGW010000105">
    <property type="protein sequence ID" value="NDP48332.1"/>
    <property type="molecule type" value="Genomic_DNA"/>
</dbReference>
<proteinExistence type="predicted"/>
<evidence type="ECO:0000313" key="3">
    <source>
        <dbReference type="Proteomes" id="UP000483432"/>
    </source>
</evidence>
<dbReference type="InterPro" id="IPR032710">
    <property type="entry name" value="NTF2-like_dom_sf"/>
</dbReference>
<protein>
    <submittedName>
        <fullName evidence="2">Nuclear transport factor 2 family protein</fullName>
    </submittedName>
</protein>
<dbReference type="PANTHER" id="PTHR34957">
    <property type="entry name" value="NUCLEAR TRANSPORT FACTOR 2 (NTF2) FAMILY PROTEIN"/>
    <property type="match status" value="1"/>
</dbReference>
<dbReference type="Proteomes" id="UP000483432">
    <property type="component" value="Unassembled WGS sequence"/>
</dbReference>
<organism evidence="2 3">
    <name type="scientific">Sulfuriferula multivorans</name>
    <dbReference type="NCBI Taxonomy" id="1559896"/>
    <lineage>
        <taxon>Bacteria</taxon>
        <taxon>Pseudomonadati</taxon>
        <taxon>Pseudomonadota</taxon>
        <taxon>Betaproteobacteria</taxon>
        <taxon>Nitrosomonadales</taxon>
        <taxon>Sulfuricellaceae</taxon>
        <taxon>Sulfuriferula</taxon>
    </lineage>
</organism>
<dbReference type="Gene3D" id="3.10.450.50">
    <property type="match status" value="1"/>
</dbReference>
<name>A0A7C9KB88_9PROT</name>
<feature type="domain" description="SnoaL-like" evidence="1">
    <location>
        <begin position="9"/>
        <end position="123"/>
    </location>
</feature>
<evidence type="ECO:0000259" key="1">
    <source>
        <dbReference type="Pfam" id="PF13474"/>
    </source>
</evidence>
<dbReference type="InterPro" id="IPR037401">
    <property type="entry name" value="SnoaL-like"/>
</dbReference>
<dbReference type="SUPFAM" id="SSF54427">
    <property type="entry name" value="NTF2-like"/>
    <property type="match status" value="1"/>
</dbReference>
<dbReference type="AlphaFoldDB" id="A0A7C9KB88"/>